<feature type="compositionally biased region" description="Polar residues" evidence="2">
    <location>
        <begin position="602"/>
        <end position="630"/>
    </location>
</feature>
<dbReference type="PANTHER" id="PTHR46043:SF13">
    <property type="entry name" value="ARM REPEAT SUPERFAMILY PROTEIN"/>
    <property type="match status" value="1"/>
</dbReference>
<dbReference type="PANTHER" id="PTHR46043">
    <property type="entry name" value="ARM REPEAT SUPERFAMILY PROTEIN"/>
    <property type="match status" value="1"/>
</dbReference>
<feature type="region of interest" description="Disordered" evidence="2">
    <location>
        <begin position="731"/>
        <end position="927"/>
    </location>
</feature>
<name>A0AAW1SHX2_9CHLO</name>
<dbReference type="Gene3D" id="1.25.10.10">
    <property type="entry name" value="Leucine-rich Repeat Variant"/>
    <property type="match status" value="2"/>
</dbReference>
<keyword evidence="4" id="KW-1185">Reference proteome</keyword>
<protein>
    <submittedName>
        <fullName evidence="3">Uncharacterized protein</fullName>
    </submittedName>
</protein>
<comment type="caution">
    <text evidence="3">The sequence shown here is derived from an EMBL/GenBank/DDBJ whole genome shotgun (WGS) entry which is preliminary data.</text>
</comment>
<dbReference type="EMBL" id="JALJOV010001595">
    <property type="protein sequence ID" value="KAK9845652.1"/>
    <property type="molecule type" value="Genomic_DNA"/>
</dbReference>
<dbReference type="InterPro" id="IPR011989">
    <property type="entry name" value="ARM-like"/>
</dbReference>
<feature type="compositionally biased region" description="Low complexity" evidence="2">
    <location>
        <begin position="807"/>
        <end position="819"/>
    </location>
</feature>
<proteinExistence type="predicted"/>
<evidence type="ECO:0000256" key="1">
    <source>
        <dbReference type="PROSITE-ProRule" id="PRU00259"/>
    </source>
</evidence>
<dbReference type="InterPro" id="IPR016024">
    <property type="entry name" value="ARM-type_fold"/>
</dbReference>
<evidence type="ECO:0000313" key="4">
    <source>
        <dbReference type="Proteomes" id="UP001485043"/>
    </source>
</evidence>
<feature type="region of interest" description="Disordered" evidence="2">
    <location>
        <begin position="650"/>
        <end position="712"/>
    </location>
</feature>
<organism evidence="3 4">
    <name type="scientific">Apatococcus fuscideae</name>
    <dbReference type="NCBI Taxonomy" id="2026836"/>
    <lineage>
        <taxon>Eukaryota</taxon>
        <taxon>Viridiplantae</taxon>
        <taxon>Chlorophyta</taxon>
        <taxon>core chlorophytes</taxon>
        <taxon>Trebouxiophyceae</taxon>
        <taxon>Chlorellales</taxon>
        <taxon>Chlorellaceae</taxon>
        <taxon>Apatococcus</taxon>
    </lineage>
</organism>
<feature type="compositionally biased region" description="Basic and acidic residues" evidence="2">
    <location>
        <begin position="701"/>
        <end position="710"/>
    </location>
</feature>
<dbReference type="InterPro" id="IPR000225">
    <property type="entry name" value="Armadillo"/>
</dbReference>
<dbReference type="SUPFAM" id="SSF48371">
    <property type="entry name" value="ARM repeat"/>
    <property type="match status" value="1"/>
</dbReference>
<accession>A0AAW1SHX2</accession>
<evidence type="ECO:0000313" key="3">
    <source>
        <dbReference type="EMBL" id="KAK9845652.1"/>
    </source>
</evidence>
<feature type="region of interest" description="Disordered" evidence="2">
    <location>
        <begin position="198"/>
        <end position="232"/>
    </location>
</feature>
<feature type="compositionally biased region" description="Polar residues" evidence="2">
    <location>
        <begin position="788"/>
        <end position="801"/>
    </location>
</feature>
<sequence>MAVACPTICHRWAAVIARGNGVASYHGVLVDQLPTGERSCRWRQTRLVPDTAQEINSRAPCDESHIHRIGGWELTAEGCCAAGAGRFFSRSRYKDLKGDMLEALNEAEPGDATALEEVIMMLSMTNVDHYAFATCGGVQALQHWMQSDYLANVEKATEAMEVVSGHENTRDIIISCGIVDDVLRLLVDPEIEEPARKAAGSTLKNLAGRPRNPQRLQSAASYTPKADPATPPVWATHEPGTMEWRIEAASSLADIMLCEFGRSELTEPAAFCLRQLIQASDSKSPARLHGRDLDALLPIITEADSVAAQVAAIKAVTCCTALQSHIRKSKHSHNGALLNVLVRVLKEPQPSSGHGTKSAPTAVMAAWSLGYWARKGASHADAVLTAGGADALVTMLKSNARHHRDGAVYALAGLMDRNVDAVRHAFAHSQGVLALLAGLKGSDTSGTERDLLKLCLQILQHLLDTDEEETGGQQDLLVTEVVVSDGIAVLVNYARAKNADISNASIVCLQCIARADKRYRTAIRALTHDKALDEKIFPGFKHNLLSRMGLRKVPSKGPVDKGIMRSVTANSSPLSGAIPHKRLSPSVSLSLAQSSISPSQAGWSGTPNGSQLNSSMSHQAGSPTGSMASTTAFSTARPYHLQHNSETLSVVSEMPGLERANSSTSASSERRPVTPAQAGAPARPPPDSSSQCSSVSTSPDDTPRATDTNREYMLNGVRVLPFVNTSGHHYPVMAPKDAGRGAAPGGPHALPVSSANGHHPAPQSHSSRESPRPVVSLDGLRSPRISPGTPQDEASSHSWVQSKECASGSSSGQPGSSASTPIMTPTRRDNSSHQMGHGRAEEAGPARDGCFQAGDRSQYGERHQIGDSGEIPVSFPAHPLTMSPDQHGNMEQVIAHSLGKPPRPEAGDQLPRVLTGSNHTSPQRHEE</sequence>
<feature type="repeat" description="ARM" evidence="1">
    <location>
        <begin position="177"/>
        <end position="221"/>
    </location>
</feature>
<feature type="region of interest" description="Disordered" evidence="2">
    <location>
        <begin position="597"/>
        <end position="630"/>
    </location>
</feature>
<dbReference type="AlphaFoldDB" id="A0AAW1SHX2"/>
<feature type="compositionally biased region" description="Low complexity" evidence="2">
    <location>
        <begin position="688"/>
        <end position="700"/>
    </location>
</feature>
<dbReference type="Proteomes" id="UP001485043">
    <property type="component" value="Unassembled WGS sequence"/>
</dbReference>
<evidence type="ECO:0000256" key="2">
    <source>
        <dbReference type="SAM" id="MobiDB-lite"/>
    </source>
</evidence>
<reference evidence="3 4" key="1">
    <citation type="journal article" date="2024" name="Nat. Commun.">
        <title>Phylogenomics reveals the evolutionary origins of lichenization in chlorophyte algae.</title>
        <authorList>
            <person name="Puginier C."/>
            <person name="Libourel C."/>
            <person name="Otte J."/>
            <person name="Skaloud P."/>
            <person name="Haon M."/>
            <person name="Grisel S."/>
            <person name="Petersen M."/>
            <person name="Berrin J.G."/>
            <person name="Delaux P.M."/>
            <person name="Dal Grande F."/>
            <person name="Keller J."/>
        </authorList>
    </citation>
    <scope>NUCLEOTIDE SEQUENCE [LARGE SCALE GENOMIC DNA]</scope>
    <source>
        <strain evidence="3 4">SAG 2523</strain>
    </source>
</reference>
<gene>
    <name evidence="3" type="ORF">WJX84_009191</name>
</gene>
<dbReference type="PROSITE" id="PS50176">
    <property type="entry name" value="ARM_REPEAT"/>
    <property type="match status" value="1"/>
</dbReference>